<dbReference type="AlphaFoldDB" id="A0A9W8CU92"/>
<evidence type="ECO:0008006" key="4">
    <source>
        <dbReference type="Google" id="ProtNLM"/>
    </source>
</evidence>
<protein>
    <recommendedName>
        <fullName evidence="4">RAD50-interacting protein 1</fullName>
    </recommendedName>
</protein>
<name>A0A9W8CU92_9FUNG</name>
<dbReference type="Pfam" id="PF04437">
    <property type="entry name" value="RINT1_TIP1"/>
    <property type="match status" value="1"/>
</dbReference>
<dbReference type="GO" id="GO:0006888">
    <property type="term" value="P:endoplasmic reticulum to Golgi vesicle-mediated transport"/>
    <property type="evidence" value="ECO:0007669"/>
    <property type="project" value="InterPro"/>
</dbReference>
<proteinExistence type="predicted"/>
<dbReference type="PANTHER" id="PTHR13520">
    <property type="entry name" value="RAD50-INTERACTING PROTEIN 1 RINT-1"/>
    <property type="match status" value="1"/>
</dbReference>
<dbReference type="Gene3D" id="1.20.58.670">
    <property type="entry name" value="Dsl1p vesicle tethering complex, Tip20p subunit, domain D"/>
    <property type="match status" value="1"/>
</dbReference>
<dbReference type="InterPro" id="IPR042044">
    <property type="entry name" value="EXOC6PINT-1/Sec15/Tip20_C_dom2"/>
</dbReference>
<dbReference type="PANTHER" id="PTHR13520:SF0">
    <property type="entry name" value="RAD50-INTERACTING PROTEIN 1"/>
    <property type="match status" value="1"/>
</dbReference>
<sequence>MTDIETGSPETTALQQLLDNHFPSLESLSMVDDLLRGEEETNSLLEEELRAAQTRKAELEKEASEIAERIRAESLALIDIHSGIVGGSVDDSVSAWQFRDGTETMELVSKLAAELKTYERLQQSKDYVDIVVDVEETVEQAKVNISKNPQSVLAACTHAIEILAKHLATPDLDRSIVNKPSHLCTYIKQSVQSMWEQVEMAAGVSQSESLAKLGWPGKMDMSSTSTVVDFDSSFSMLLNLDRIMRGAQTILDQSDIDLCKGRFSPLPLEYMARAVDIRMRYHFESSRNTNRADKPEWWLSQILTTLRNIVPFLEAHVQWLYDATATEHLDIRNQFILLLLPIVRRKLLHDRPEYLGSGMIVSSVVRELSDFEHTLQEVYFFDGPSVLDEFLSDSTVFAAWVEAERTSAMKAYMDTVAEPGAFDPVYSDDVLGADDARPSRVSEKAVLLVEDIAERYAMVPSCMLKLQILSTAQFPIIIALVEDVEAEIDEFSRISLPFIRDSTVISPVASANATALQSSFIMQLERLASWYQTVWHVEEAARDWNNSAIYVDMWAAVCRRAQKLGSGTDPRDWRDGCDRWTAEDQTVLDQEQPDLASVTDNDDWLDGGIWERTIRTLGDLKKRILDLVSRAVNKEVVGQMRPYRKKNNWAVSSTDGADGHGRDVNISSEMGSVLPELSVLVVSLSTMLSYGAFVRLIRLLADELDTFMADRVACAHRFDMRGGLQFVADVSAISRVLFASASRNALSSVPQRSLVKAQECGSILSCAADSTSSPNVGSGAAMSLSLEEWGPTIMDTTVDDREALLVLAKLGVSHLTVKQVRQLVGNRSDFAYNSVSDSA</sequence>
<gene>
    <name evidence="2" type="ORF">LPJ53_001277</name>
</gene>
<evidence type="ECO:0000313" key="3">
    <source>
        <dbReference type="Proteomes" id="UP001149813"/>
    </source>
</evidence>
<accession>A0A9W8CU92</accession>
<keyword evidence="3" id="KW-1185">Reference proteome</keyword>
<dbReference type="OrthoDB" id="407410at2759"/>
<dbReference type="GO" id="GO:0060628">
    <property type="term" value="P:regulation of ER to Golgi vesicle-mediated transport"/>
    <property type="evidence" value="ECO:0007669"/>
    <property type="project" value="TreeGrafter"/>
</dbReference>
<feature type="coiled-coil region" evidence="1">
    <location>
        <begin position="35"/>
        <end position="76"/>
    </location>
</feature>
<comment type="caution">
    <text evidence="2">The sequence shown here is derived from an EMBL/GenBank/DDBJ whole genome shotgun (WGS) entry which is preliminary data.</text>
</comment>
<dbReference type="EMBL" id="JANBOJ010000031">
    <property type="protein sequence ID" value="KAJ1724436.1"/>
    <property type="molecule type" value="Genomic_DNA"/>
</dbReference>
<dbReference type="GO" id="GO:0070939">
    <property type="term" value="C:Dsl1/NZR complex"/>
    <property type="evidence" value="ECO:0007669"/>
    <property type="project" value="InterPro"/>
</dbReference>
<dbReference type="Proteomes" id="UP001149813">
    <property type="component" value="Unassembled WGS sequence"/>
</dbReference>
<keyword evidence="1" id="KW-0175">Coiled coil</keyword>
<dbReference type="GO" id="GO:0006890">
    <property type="term" value="P:retrograde vesicle-mediated transport, Golgi to endoplasmic reticulum"/>
    <property type="evidence" value="ECO:0007669"/>
    <property type="project" value="InterPro"/>
</dbReference>
<reference evidence="2" key="1">
    <citation type="submission" date="2022-07" db="EMBL/GenBank/DDBJ databases">
        <title>Phylogenomic reconstructions and comparative analyses of Kickxellomycotina fungi.</title>
        <authorList>
            <person name="Reynolds N.K."/>
            <person name="Stajich J.E."/>
            <person name="Barry K."/>
            <person name="Grigoriev I.V."/>
            <person name="Crous P."/>
            <person name="Smith M.E."/>
        </authorList>
    </citation>
    <scope>NUCLEOTIDE SEQUENCE</scope>
    <source>
        <strain evidence="2">NBRC 32514</strain>
    </source>
</reference>
<dbReference type="InterPro" id="IPR007528">
    <property type="entry name" value="RINT1_Tip20"/>
</dbReference>
<organism evidence="2 3">
    <name type="scientific">Coemansia erecta</name>
    <dbReference type="NCBI Taxonomy" id="147472"/>
    <lineage>
        <taxon>Eukaryota</taxon>
        <taxon>Fungi</taxon>
        <taxon>Fungi incertae sedis</taxon>
        <taxon>Zoopagomycota</taxon>
        <taxon>Kickxellomycotina</taxon>
        <taxon>Kickxellomycetes</taxon>
        <taxon>Kickxellales</taxon>
        <taxon>Kickxellaceae</taxon>
        <taxon>Coemansia</taxon>
    </lineage>
</organism>
<evidence type="ECO:0000256" key="1">
    <source>
        <dbReference type="SAM" id="Coils"/>
    </source>
</evidence>
<evidence type="ECO:0000313" key="2">
    <source>
        <dbReference type="EMBL" id="KAJ1724436.1"/>
    </source>
</evidence>
<dbReference type="PROSITE" id="PS51386">
    <property type="entry name" value="RINT1_TIP20"/>
    <property type="match status" value="1"/>
</dbReference>